<evidence type="ECO:0000313" key="3">
    <source>
        <dbReference type="Proteomes" id="UP000236220"/>
    </source>
</evidence>
<comment type="caution">
    <text evidence="2">The sequence shown here is derived from an EMBL/GenBank/DDBJ whole genome shotgun (WGS) entry which is preliminary data.</text>
</comment>
<feature type="region of interest" description="Disordered" evidence="1">
    <location>
        <begin position="241"/>
        <end position="273"/>
    </location>
</feature>
<keyword evidence="3" id="KW-1185">Reference proteome</keyword>
<evidence type="ECO:0000313" key="2">
    <source>
        <dbReference type="EMBL" id="PNS07556.1"/>
    </source>
</evidence>
<protein>
    <submittedName>
        <fullName evidence="2">Uncharacterized protein</fullName>
    </submittedName>
</protein>
<name>A0A2K1PXP6_9GAMM</name>
<dbReference type="EMBL" id="NPZB01000002">
    <property type="protein sequence ID" value="PNS07556.1"/>
    <property type="molecule type" value="Genomic_DNA"/>
</dbReference>
<dbReference type="Proteomes" id="UP000236220">
    <property type="component" value="Unassembled WGS sequence"/>
</dbReference>
<feature type="compositionally biased region" description="Low complexity" evidence="1">
    <location>
        <begin position="263"/>
        <end position="272"/>
    </location>
</feature>
<dbReference type="AlphaFoldDB" id="A0A2K1PXP6"/>
<accession>A0A2K1PXP6</accession>
<evidence type="ECO:0000256" key="1">
    <source>
        <dbReference type="SAM" id="MobiDB-lite"/>
    </source>
</evidence>
<sequence>MRARGALDEDRTSRSGESWRRPRLQCLEDRIDVRFEPAQHGFEGVALDPVCDEVGYCRGWRIPRQIRGLEQFGGRAVNARMNQQIPGWQQRQRDQYFAQPGGPGIAAAHEDRHIRAQAQAQIRQPILAQSGVPQMIEGDQHGRCIGRATAQPGAAWNQFFDDDVRTLRTIGVRLQQLGGTNGEVVIFRYPLRRRPDPYDPAIVAQAQADAVTPVQQAEYSLQLVVTVGTPPGDVQEQVELGRGRPGRPAIGIDTVHCSSGPQRSTTSRTRSSPRVALMRTGRLWASRAG</sequence>
<gene>
    <name evidence="2" type="ORF">Lysil_1732</name>
</gene>
<reference evidence="2 3" key="1">
    <citation type="submission" date="2017-08" db="EMBL/GenBank/DDBJ databases">
        <title>Lysobacter sylvestris genome.</title>
        <authorList>
            <person name="Zhang D.-C."/>
            <person name="Albuquerque L."/>
            <person name="Franca L."/>
            <person name="Froufe H.J.C."/>
            <person name="Barroso C."/>
            <person name="Egas C."/>
            <person name="Da Costa M."/>
            <person name="Margesin R."/>
        </authorList>
    </citation>
    <scope>NUCLEOTIDE SEQUENCE [LARGE SCALE GENOMIC DNA]</scope>
    <source>
        <strain evidence="2 3">AM20-91</strain>
    </source>
</reference>
<organism evidence="2 3">
    <name type="scientific">Solilutibacter silvestris</name>
    <dbReference type="NCBI Taxonomy" id="1645665"/>
    <lineage>
        <taxon>Bacteria</taxon>
        <taxon>Pseudomonadati</taxon>
        <taxon>Pseudomonadota</taxon>
        <taxon>Gammaproteobacteria</taxon>
        <taxon>Lysobacterales</taxon>
        <taxon>Lysobacteraceae</taxon>
        <taxon>Solilutibacter</taxon>
    </lineage>
</organism>
<proteinExistence type="predicted"/>